<dbReference type="EMBL" id="PDEQ01000007">
    <property type="protein sequence ID" value="PEN12681.1"/>
    <property type="molecule type" value="Genomic_DNA"/>
</dbReference>
<name>A0A2A8CVQ3_9BACT</name>
<evidence type="ECO:0000313" key="3">
    <source>
        <dbReference type="EMBL" id="PEN12681.1"/>
    </source>
</evidence>
<dbReference type="CDD" id="cd02233">
    <property type="entry name" value="cupin_HNL-like"/>
    <property type="match status" value="1"/>
</dbReference>
<protein>
    <submittedName>
        <fullName evidence="3">Cupin</fullName>
    </submittedName>
</protein>
<keyword evidence="4" id="KW-1185">Reference proteome</keyword>
<sequence>MEVSELDSRPASVGSSEYFTGTAIIEPLFSPNEAARASAARVLFAPGARTAWHSHPRGQRLAVTSGHGWVQQRGGERRKIEPGDVVWTPPGVEHWHGATPSQSMSHIAIQEEKNGSVVEWMDPVTDDEYREGADE</sequence>
<dbReference type="SUPFAM" id="SSF51182">
    <property type="entry name" value="RmlC-like cupins"/>
    <property type="match status" value="1"/>
</dbReference>
<dbReference type="InterPro" id="IPR047263">
    <property type="entry name" value="HNL-like_cupin"/>
</dbReference>
<dbReference type="Proteomes" id="UP000220102">
    <property type="component" value="Unassembled WGS sequence"/>
</dbReference>
<gene>
    <name evidence="3" type="ORF">CRI94_13340</name>
</gene>
<proteinExistence type="predicted"/>
<comment type="caution">
    <text evidence="3">The sequence shown here is derived from an EMBL/GenBank/DDBJ whole genome shotgun (WGS) entry which is preliminary data.</text>
</comment>
<dbReference type="PANTHER" id="PTHR43698">
    <property type="entry name" value="RIBD C-TERMINAL DOMAIN CONTAINING PROTEIN"/>
    <property type="match status" value="1"/>
</dbReference>
<dbReference type="InterPro" id="IPR014710">
    <property type="entry name" value="RmlC-like_jellyroll"/>
</dbReference>
<dbReference type="PANTHER" id="PTHR43698:SF1">
    <property type="entry name" value="BLL4564 PROTEIN"/>
    <property type="match status" value="1"/>
</dbReference>
<reference evidence="3 4" key="1">
    <citation type="submission" date="2017-10" db="EMBL/GenBank/DDBJ databases">
        <title>Draft genome of Longibacter Salinarum.</title>
        <authorList>
            <person name="Goh K.M."/>
            <person name="Shamsir M.S."/>
            <person name="Lim S.W."/>
        </authorList>
    </citation>
    <scope>NUCLEOTIDE SEQUENCE [LARGE SCALE GENOMIC DNA]</scope>
    <source>
        <strain evidence="3 4">KCTC 52045</strain>
    </source>
</reference>
<dbReference type="OrthoDB" id="9802489at2"/>
<evidence type="ECO:0000259" key="2">
    <source>
        <dbReference type="Pfam" id="PF07883"/>
    </source>
</evidence>
<feature type="region of interest" description="Disordered" evidence="1">
    <location>
        <begin position="66"/>
        <end position="85"/>
    </location>
</feature>
<dbReference type="Pfam" id="PF07883">
    <property type="entry name" value="Cupin_2"/>
    <property type="match status" value="1"/>
</dbReference>
<feature type="domain" description="Cupin type-2" evidence="2">
    <location>
        <begin position="41"/>
        <end position="103"/>
    </location>
</feature>
<dbReference type="InterPro" id="IPR011051">
    <property type="entry name" value="RmlC_Cupin_sf"/>
</dbReference>
<evidence type="ECO:0000313" key="4">
    <source>
        <dbReference type="Proteomes" id="UP000220102"/>
    </source>
</evidence>
<evidence type="ECO:0000256" key="1">
    <source>
        <dbReference type="SAM" id="MobiDB-lite"/>
    </source>
</evidence>
<dbReference type="AlphaFoldDB" id="A0A2A8CVQ3"/>
<dbReference type="InterPro" id="IPR013096">
    <property type="entry name" value="Cupin_2"/>
</dbReference>
<organism evidence="3 4">
    <name type="scientific">Longibacter salinarum</name>
    <dbReference type="NCBI Taxonomy" id="1850348"/>
    <lineage>
        <taxon>Bacteria</taxon>
        <taxon>Pseudomonadati</taxon>
        <taxon>Rhodothermota</taxon>
        <taxon>Rhodothermia</taxon>
        <taxon>Rhodothermales</taxon>
        <taxon>Salisaetaceae</taxon>
        <taxon>Longibacter</taxon>
    </lineage>
</organism>
<dbReference type="Gene3D" id="2.60.120.10">
    <property type="entry name" value="Jelly Rolls"/>
    <property type="match status" value="1"/>
</dbReference>
<accession>A0A2A8CVQ3</accession>